<dbReference type="Proteomes" id="UP000095192">
    <property type="component" value="Unassembled WGS sequence"/>
</dbReference>
<evidence type="ECO:0000313" key="1">
    <source>
        <dbReference type="EMBL" id="OEH79530.1"/>
    </source>
</evidence>
<keyword evidence="2" id="KW-1185">Reference proteome</keyword>
<dbReference type="EMBL" id="JROU02000353">
    <property type="protein sequence ID" value="OEH79530.1"/>
    <property type="molecule type" value="Genomic_DNA"/>
</dbReference>
<evidence type="ECO:0000313" key="2">
    <source>
        <dbReference type="Proteomes" id="UP000095192"/>
    </source>
</evidence>
<dbReference type="VEuPathDB" id="ToxoDB:cyc_09147"/>
<organism evidence="1 2">
    <name type="scientific">Cyclospora cayetanensis</name>
    <dbReference type="NCBI Taxonomy" id="88456"/>
    <lineage>
        <taxon>Eukaryota</taxon>
        <taxon>Sar</taxon>
        <taxon>Alveolata</taxon>
        <taxon>Apicomplexa</taxon>
        <taxon>Conoidasida</taxon>
        <taxon>Coccidia</taxon>
        <taxon>Eucoccidiorida</taxon>
        <taxon>Eimeriorina</taxon>
        <taxon>Eimeriidae</taxon>
        <taxon>Cyclospora</taxon>
    </lineage>
</organism>
<proteinExistence type="predicted"/>
<reference evidence="1 2" key="1">
    <citation type="journal article" date="2016" name="BMC Genomics">
        <title>Comparative genomics reveals Cyclospora cayetanensis possesses coccidia-like metabolism and invasion components but unique surface antigens.</title>
        <authorList>
            <person name="Liu S."/>
            <person name="Wang L."/>
            <person name="Zheng H."/>
            <person name="Xu Z."/>
            <person name="Roellig D.M."/>
            <person name="Li N."/>
            <person name="Frace M.A."/>
            <person name="Tang K."/>
            <person name="Arrowood M.J."/>
            <person name="Moss D.M."/>
            <person name="Zhang L."/>
            <person name="Feng Y."/>
            <person name="Xiao L."/>
        </authorList>
    </citation>
    <scope>NUCLEOTIDE SEQUENCE [LARGE SCALE GENOMIC DNA]</scope>
    <source>
        <strain evidence="1 2">CHN_HEN01</strain>
    </source>
</reference>
<dbReference type="AlphaFoldDB" id="A0A1D3D7W0"/>
<dbReference type="InParanoid" id="A0A1D3D7W0"/>
<sequence length="457" mass="48856">MSTRRVGSHGGAFAAAAAAAAARGTARRSGAAKAPSLPAAACVSPPAEACGLAAVLREKLGRAAGVSLRRCDCSRGRLLLEAGGHSRLALAAEEADTCSSSLKRCTSGSESEAEDAAACAFLLAKADASPRSSRQQHVAHREARSEAQKAILQQLELVPTTLQLQHLLVMPLRQLRTSGRHLLLLETLQQGFALERISALRALFSLQTPPLFVQVEPWLLPVLRLLYGRADAPLAHVDPLLLNRHNEGVAWQLHTRMRAVLRDVSGDSESVHDSRRGKQSNRSSSLTAGVRAGYAALYADLFSLQRQHAALSEIVISLEEAPEILKTASQRTLSFSCMQLKQRNLRAGIPTILPEQALAAASAILAFTLELRRAALVSEHLPEVSPVLAAAFQQQRRGFSGAASSAVLAQFYGRVLSARHELLHLLHGMHAYAVCCCSVLLQCAAHGGRSAACTSYR</sequence>
<comment type="caution">
    <text evidence="1">The sequence shown here is derived from an EMBL/GenBank/DDBJ whole genome shotgun (WGS) entry which is preliminary data.</text>
</comment>
<dbReference type="VEuPathDB" id="ToxoDB:LOC34624617"/>
<name>A0A1D3D7W0_9EIME</name>
<protein>
    <submittedName>
        <fullName evidence="1">Uncharacterized protein</fullName>
    </submittedName>
</protein>
<accession>A0A1D3D7W0</accession>
<gene>
    <name evidence="1" type="ORF">cyc_09147</name>
</gene>